<dbReference type="OrthoDB" id="1043633at2759"/>
<gene>
    <name evidence="9" type="ORF">D8674_015010</name>
</gene>
<comment type="similarity">
    <text evidence="2">Belongs to the DEFL family.</text>
</comment>
<protein>
    <submittedName>
        <fullName evidence="9">Defensin-like protein 20</fullName>
    </submittedName>
</protein>
<dbReference type="GO" id="GO:0050832">
    <property type="term" value="P:defense response to fungus"/>
    <property type="evidence" value="ECO:0007669"/>
    <property type="project" value="UniProtKB-KW"/>
</dbReference>
<dbReference type="EMBL" id="SMOL01000401">
    <property type="protein sequence ID" value="KAB2619141.1"/>
    <property type="molecule type" value="Genomic_DNA"/>
</dbReference>
<keyword evidence="7" id="KW-0611">Plant defense</keyword>
<keyword evidence="4" id="KW-0929">Antimicrobial</keyword>
<evidence type="ECO:0000256" key="3">
    <source>
        <dbReference type="ARBA" id="ARBA00022525"/>
    </source>
</evidence>
<dbReference type="GO" id="GO:0031640">
    <property type="term" value="P:killing of cells of another organism"/>
    <property type="evidence" value="ECO:0007669"/>
    <property type="project" value="UniProtKB-KW"/>
</dbReference>
<keyword evidence="3" id="KW-0964">Secreted</keyword>
<reference evidence="9 10" key="1">
    <citation type="submission" date="2019-09" db="EMBL/GenBank/DDBJ databases">
        <authorList>
            <person name="Ou C."/>
        </authorList>
    </citation>
    <scope>NUCLEOTIDE SEQUENCE [LARGE SCALE GENOMIC DNA]</scope>
    <source>
        <strain evidence="9">S2</strain>
        <tissue evidence="9">Leaf</tissue>
    </source>
</reference>
<organism evidence="9 10">
    <name type="scientific">Pyrus ussuriensis x Pyrus communis</name>
    <dbReference type="NCBI Taxonomy" id="2448454"/>
    <lineage>
        <taxon>Eukaryota</taxon>
        <taxon>Viridiplantae</taxon>
        <taxon>Streptophyta</taxon>
        <taxon>Embryophyta</taxon>
        <taxon>Tracheophyta</taxon>
        <taxon>Spermatophyta</taxon>
        <taxon>Magnoliopsida</taxon>
        <taxon>eudicotyledons</taxon>
        <taxon>Gunneridae</taxon>
        <taxon>Pentapetalae</taxon>
        <taxon>rosids</taxon>
        <taxon>fabids</taxon>
        <taxon>Rosales</taxon>
        <taxon>Rosaceae</taxon>
        <taxon>Amygdaloideae</taxon>
        <taxon>Maleae</taxon>
        <taxon>Pyrus</taxon>
    </lineage>
</organism>
<evidence type="ECO:0000256" key="2">
    <source>
        <dbReference type="ARBA" id="ARBA00006722"/>
    </source>
</evidence>
<evidence type="ECO:0000256" key="1">
    <source>
        <dbReference type="ARBA" id="ARBA00004613"/>
    </source>
</evidence>
<evidence type="ECO:0000313" key="9">
    <source>
        <dbReference type="EMBL" id="KAB2619141.1"/>
    </source>
</evidence>
<proteinExistence type="inferred from homology"/>
<dbReference type="InterPro" id="IPR022618">
    <property type="entry name" value="Defensin-like_20-28"/>
</dbReference>
<reference evidence="9 10" key="3">
    <citation type="submission" date="2019-11" db="EMBL/GenBank/DDBJ databases">
        <title>A de novo genome assembly of a pear dwarfing rootstock.</title>
        <authorList>
            <person name="Wang F."/>
            <person name="Wang J."/>
            <person name="Li S."/>
            <person name="Zhang Y."/>
            <person name="Fang M."/>
            <person name="Ma L."/>
            <person name="Zhao Y."/>
            <person name="Jiang S."/>
        </authorList>
    </citation>
    <scope>NUCLEOTIDE SEQUENCE [LARGE SCALE GENOMIC DNA]</scope>
    <source>
        <strain evidence="9">S2</strain>
        <tissue evidence="9">Leaf</tissue>
    </source>
</reference>
<feature type="chain" id="PRO_5024421276" evidence="8">
    <location>
        <begin position="23"/>
        <end position="105"/>
    </location>
</feature>
<evidence type="ECO:0000256" key="8">
    <source>
        <dbReference type="SAM" id="SignalP"/>
    </source>
</evidence>
<keyword evidence="5" id="KW-0295">Fungicide</keyword>
<comment type="caution">
    <text evidence="9">The sequence shown here is derived from an EMBL/GenBank/DDBJ whole genome shotgun (WGS) entry which is preliminary data.</text>
</comment>
<evidence type="ECO:0000256" key="6">
    <source>
        <dbReference type="ARBA" id="ARBA00022729"/>
    </source>
</evidence>
<dbReference type="GO" id="GO:0005576">
    <property type="term" value="C:extracellular region"/>
    <property type="evidence" value="ECO:0007669"/>
    <property type="project" value="UniProtKB-SubCell"/>
</dbReference>
<evidence type="ECO:0000256" key="5">
    <source>
        <dbReference type="ARBA" id="ARBA00022577"/>
    </source>
</evidence>
<sequence length="105" mass="11849">MNKFTITSFLLVLVLLSSSTVCKISIAQASKCCNNHPEQGKCENGKCHEFCITDCEKGGFCKHISSGPARLLRVRRIRQRRLMDPPEKQRLVDPPEKERLAVVHA</sequence>
<name>A0A5N5GZ22_9ROSA</name>
<accession>A0A5N5GZ22</accession>
<evidence type="ECO:0000256" key="4">
    <source>
        <dbReference type="ARBA" id="ARBA00022529"/>
    </source>
</evidence>
<keyword evidence="10" id="KW-1185">Reference proteome</keyword>
<feature type="signal peptide" evidence="8">
    <location>
        <begin position="1"/>
        <end position="22"/>
    </location>
</feature>
<keyword evidence="6 8" id="KW-0732">Signal</keyword>
<dbReference type="Pfam" id="PF10868">
    <property type="entry name" value="Defensin_like"/>
    <property type="match status" value="1"/>
</dbReference>
<dbReference type="Proteomes" id="UP000327157">
    <property type="component" value="Chromosome 15"/>
</dbReference>
<evidence type="ECO:0000313" key="10">
    <source>
        <dbReference type="Proteomes" id="UP000327157"/>
    </source>
</evidence>
<dbReference type="AlphaFoldDB" id="A0A5N5GZ22"/>
<reference evidence="10" key="2">
    <citation type="submission" date="2019-10" db="EMBL/GenBank/DDBJ databases">
        <title>A de novo genome assembly of a pear dwarfing rootstock.</title>
        <authorList>
            <person name="Wang F."/>
            <person name="Wang J."/>
            <person name="Li S."/>
            <person name="Zhang Y."/>
            <person name="Fang M."/>
            <person name="Ma L."/>
            <person name="Zhao Y."/>
            <person name="Jiang S."/>
        </authorList>
    </citation>
    <scope>NUCLEOTIDE SEQUENCE [LARGE SCALE GENOMIC DNA]</scope>
</reference>
<evidence type="ECO:0000256" key="7">
    <source>
        <dbReference type="ARBA" id="ARBA00022821"/>
    </source>
</evidence>
<comment type="subcellular location">
    <subcellularLocation>
        <location evidence="1">Secreted</location>
    </subcellularLocation>
</comment>